<evidence type="ECO:0000313" key="1">
    <source>
        <dbReference type="EMBL" id="NMH89760.1"/>
    </source>
</evidence>
<keyword evidence="2" id="KW-1185">Reference proteome</keyword>
<gene>
    <name evidence="1" type="ORF">HHX25_19800</name>
</gene>
<evidence type="ECO:0000313" key="2">
    <source>
        <dbReference type="Proteomes" id="UP000746690"/>
    </source>
</evidence>
<dbReference type="Proteomes" id="UP000746690">
    <property type="component" value="Unassembled WGS sequence"/>
</dbReference>
<dbReference type="RefSeq" id="WP_169677035.1">
    <property type="nucleotide sequence ID" value="NZ_JABBHF010000015.1"/>
</dbReference>
<organism evidence="1 2">
    <name type="scientific">Flavivirga algicola</name>
    <dbReference type="NCBI Taxonomy" id="2729136"/>
    <lineage>
        <taxon>Bacteria</taxon>
        <taxon>Pseudomonadati</taxon>
        <taxon>Bacteroidota</taxon>
        <taxon>Flavobacteriia</taxon>
        <taxon>Flavobacteriales</taxon>
        <taxon>Flavobacteriaceae</taxon>
        <taxon>Flavivirga</taxon>
    </lineage>
</organism>
<proteinExistence type="predicted"/>
<comment type="caution">
    <text evidence="1">The sequence shown here is derived from an EMBL/GenBank/DDBJ whole genome shotgun (WGS) entry which is preliminary data.</text>
</comment>
<dbReference type="EMBL" id="JABBHF010000015">
    <property type="protein sequence ID" value="NMH89760.1"/>
    <property type="molecule type" value="Genomic_DNA"/>
</dbReference>
<evidence type="ECO:0008006" key="3">
    <source>
        <dbReference type="Google" id="ProtNLM"/>
    </source>
</evidence>
<accession>A0ABX1S1K5</accession>
<sequence>MPPKSLLTQFIIITVFGIFASCTHEDITANPTTSFEYQTHVIKLSDLDKYPITPILEGTIEGKFISSSEKISIDPQTGTIDLLTTYKKLKLEDSDTFSFHVKYMSDEHNLHTFPVSLRCFANVNSIPAKILNKSNHTVQTNSLSEGEEEPLVAMP</sequence>
<dbReference type="PROSITE" id="PS51257">
    <property type="entry name" value="PROKAR_LIPOPROTEIN"/>
    <property type="match status" value="1"/>
</dbReference>
<reference evidence="1 2" key="1">
    <citation type="submission" date="2020-04" db="EMBL/GenBank/DDBJ databases">
        <title>A Flavivirga sp. nov.</title>
        <authorList>
            <person name="Sun X."/>
        </authorList>
    </citation>
    <scope>NUCLEOTIDE SEQUENCE [LARGE SCALE GENOMIC DNA]</scope>
    <source>
        <strain evidence="1 2">Y03</strain>
    </source>
</reference>
<name>A0ABX1S1K5_9FLAO</name>
<protein>
    <recommendedName>
        <fullName evidence="3">Lipoprotein</fullName>
    </recommendedName>
</protein>